<evidence type="ECO:0000259" key="4">
    <source>
        <dbReference type="Pfam" id="PF00135"/>
    </source>
</evidence>
<sequence>PVGELRWRAPEPAEDWEGVRDCCRFAPISMQEVPGRDPDNIYSREWHVDPDIPMSEDCLYLNVWTPSGTGKEDFPVMVWFFGGGFNCGYTAEMEFDGERIARRGIVLVSVNYRVGVFGFLTHPELMEEDPDGCYGNYGMLDQRAGLEWVRRNIRNFGGNPENVTIFGQSAGAGSVISQLTSPMNAGSGLFHRAIFQSGGGLRAYGQGNFMLTLEQAKQNGTEFFHTNGIASLEQARQIDAKTMCRMGIDFGSMARWAPTVDGRFLTEDPSDALAAGRYPDIPLLFGCTGGEYELRGKPAPETLDDLENFAKEKFGDDWKAFLELCPVKTDEEVRRLAYSDDAFKGRFMNNILFLWLRMEEGRSGNYMYYFNPEIPGWDHPGAFHSSELWFVFETLAKCWRPFTGEHYDLARKMCNYWTNFAKTGNPNGMDQDGTPMPEWRSSAPEEPFILFLGEKYIGKYENGITELTKFRMRYVFEKLLKQTKM</sequence>
<protein>
    <recommendedName>
        <fullName evidence="3">Carboxylic ester hydrolase</fullName>
        <ecNumber evidence="3">3.1.1.-</ecNumber>
    </recommendedName>
</protein>
<evidence type="ECO:0000256" key="1">
    <source>
        <dbReference type="ARBA" id="ARBA00005964"/>
    </source>
</evidence>
<dbReference type="InterPro" id="IPR029058">
    <property type="entry name" value="AB_hydrolase_fold"/>
</dbReference>
<keyword evidence="2 3" id="KW-0378">Hydrolase</keyword>
<gene>
    <name evidence="5" type="ORF">H9912_10450</name>
</gene>
<dbReference type="GO" id="GO:0016787">
    <property type="term" value="F:hydrolase activity"/>
    <property type="evidence" value="ECO:0007669"/>
    <property type="project" value="UniProtKB-KW"/>
</dbReference>
<feature type="domain" description="Carboxylesterase type B" evidence="4">
    <location>
        <begin position="1"/>
        <end position="450"/>
    </location>
</feature>
<dbReference type="InterPro" id="IPR002018">
    <property type="entry name" value="CarbesteraseB"/>
</dbReference>
<dbReference type="InterPro" id="IPR019826">
    <property type="entry name" value="Carboxylesterase_B_AS"/>
</dbReference>
<dbReference type="PROSITE" id="PS00122">
    <property type="entry name" value="CARBOXYLESTERASE_B_1"/>
    <property type="match status" value="1"/>
</dbReference>
<name>A0A9D2R1I6_9FIRM</name>
<dbReference type="PANTHER" id="PTHR11559">
    <property type="entry name" value="CARBOXYLESTERASE"/>
    <property type="match status" value="1"/>
</dbReference>
<dbReference type="Pfam" id="PF00135">
    <property type="entry name" value="COesterase"/>
    <property type="match status" value="1"/>
</dbReference>
<dbReference type="AlphaFoldDB" id="A0A9D2R1I6"/>
<dbReference type="EMBL" id="DWUW01000296">
    <property type="protein sequence ID" value="HJD32345.1"/>
    <property type="molecule type" value="Genomic_DNA"/>
</dbReference>
<dbReference type="InterPro" id="IPR050309">
    <property type="entry name" value="Type-B_Carboxylest/Lipase"/>
</dbReference>
<proteinExistence type="inferred from homology"/>
<dbReference type="InterPro" id="IPR019819">
    <property type="entry name" value="Carboxylesterase_B_CS"/>
</dbReference>
<dbReference type="Proteomes" id="UP000823851">
    <property type="component" value="Unassembled WGS sequence"/>
</dbReference>
<evidence type="ECO:0000256" key="3">
    <source>
        <dbReference type="RuleBase" id="RU361235"/>
    </source>
</evidence>
<feature type="non-terminal residue" evidence="5">
    <location>
        <position position="1"/>
    </location>
</feature>
<accession>A0A9D2R1I6</accession>
<comment type="caution">
    <text evidence="5">The sequence shown here is derived from an EMBL/GenBank/DDBJ whole genome shotgun (WGS) entry which is preliminary data.</text>
</comment>
<organism evidence="5 6">
    <name type="scientific">Candidatus Eisenbergiella stercorigallinarum</name>
    <dbReference type="NCBI Taxonomy" id="2838557"/>
    <lineage>
        <taxon>Bacteria</taxon>
        <taxon>Bacillati</taxon>
        <taxon>Bacillota</taxon>
        <taxon>Clostridia</taxon>
        <taxon>Lachnospirales</taxon>
        <taxon>Lachnospiraceae</taxon>
        <taxon>Eisenbergiella</taxon>
    </lineage>
</organism>
<dbReference type="Gene3D" id="3.40.50.1820">
    <property type="entry name" value="alpha/beta hydrolase"/>
    <property type="match status" value="1"/>
</dbReference>
<evidence type="ECO:0000313" key="6">
    <source>
        <dbReference type="Proteomes" id="UP000823851"/>
    </source>
</evidence>
<dbReference type="EC" id="3.1.1.-" evidence="3"/>
<dbReference type="PROSITE" id="PS00941">
    <property type="entry name" value="CARBOXYLESTERASE_B_2"/>
    <property type="match status" value="1"/>
</dbReference>
<comment type="similarity">
    <text evidence="1 3">Belongs to the type-B carboxylesterase/lipase family.</text>
</comment>
<evidence type="ECO:0000256" key="2">
    <source>
        <dbReference type="ARBA" id="ARBA00022801"/>
    </source>
</evidence>
<reference evidence="5" key="2">
    <citation type="submission" date="2021-04" db="EMBL/GenBank/DDBJ databases">
        <authorList>
            <person name="Gilroy R."/>
        </authorList>
    </citation>
    <scope>NUCLEOTIDE SEQUENCE</scope>
    <source>
        <strain evidence="5">ChiHjej8B7-25341</strain>
    </source>
</reference>
<dbReference type="SUPFAM" id="SSF53474">
    <property type="entry name" value="alpha/beta-Hydrolases"/>
    <property type="match status" value="1"/>
</dbReference>
<reference evidence="5" key="1">
    <citation type="journal article" date="2021" name="PeerJ">
        <title>Extensive microbial diversity within the chicken gut microbiome revealed by metagenomics and culture.</title>
        <authorList>
            <person name="Gilroy R."/>
            <person name="Ravi A."/>
            <person name="Getino M."/>
            <person name="Pursley I."/>
            <person name="Horton D.L."/>
            <person name="Alikhan N.F."/>
            <person name="Baker D."/>
            <person name="Gharbi K."/>
            <person name="Hall N."/>
            <person name="Watson M."/>
            <person name="Adriaenssens E.M."/>
            <person name="Foster-Nyarko E."/>
            <person name="Jarju S."/>
            <person name="Secka A."/>
            <person name="Antonio M."/>
            <person name="Oren A."/>
            <person name="Chaudhuri R.R."/>
            <person name="La Ragione R."/>
            <person name="Hildebrand F."/>
            <person name="Pallen M.J."/>
        </authorList>
    </citation>
    <scope>NUCLEOTIDE SEQUENCE</scope>
    <source>
        <strain evidence="5">ChiHjej8B7-25341</strain>
    </source>
</reference>
<evidence type="ECO:0000313" key="5">
    <source>
        <dbReference type="EMBL" id="HJD32345.1"/>
    </source>
</evidence>